<keyword evidence="2 4" id="KW-0808">Transferase</keyword>
<dbReference type="Gene3D" id="3.90.1510.10">
    <property type="entry name" value="Glycerate kinase, domain 2"/>
    <property type="match status" value="1"/>
</dbReference>
<keyword evidence="6" id="KW-1185">Reference proteome</keyword>
<dbReference type="EMBL" id="AP028654">
    <property type="protein sequence ID" value="BEP29542.1"/>
    <property type="molecule type" value="Genomic_DNA"/>
</dbReference>
<evidence type="ECO:0000256" key="1">
    <source>
        <dbReference type="ARBA" id="ARBA00006284"/>
    </source>
</evidence>
<evidence type="ECO:0000256" key="4">
    <source>
        <dbReference type="PIRNR" id="PIRNR006078"/>
    </source>
</evidence>
<reference evidence="5 6" key="1">
    <citation type="submission" date="2023-08" db="EMBL/GenBank/DDBJ databases">
        <title>Helicovermis profunda gen. nov., sp. nov., a novel mesophilic, fermentative bacterium within the Bacillota from a deep-sea hydrothermal vent chimney.</title>
        <authorList>
            <person name="Miyazaki U."/>
            <person name="Mizutani D."/>
            <person name="Hashimoto Y."/>
            <person name="Tame A."/>
            <person name="Sawayama S."/>
            <person name="Miyazaki J."/>
            <person name="Takai K."/>
            <person name="Nakagawa S."/>
        </authorList>
    </citation>
    <scope>NUCLEOTIDE SEQUENCE [LARGE SCALE GENOMIC DNA]</scope>
    <source>
        <strain evidence="5 6">S502</strain>
    </source>
</reference>
<organism evidence="5 6">
    <name type="scientific">Helicovermis profundi</name>
    <dbReference type="NCBI Taxonomy" id="3065157"/>
    <lineage>
        <taxon>Bacteria</taxon>
        <taxon>Bacillati</taxon>
        <taxon>Bacillota</taxon>
        <taxon>Clostridia</taxon>
        <taxon>Helicovermis</taxon>
    </lineage>
</organism>
<dbReference type="GO" id="GO:0031388">
    <property type="term" value="P:organic acid phosphorylation"/>
    <property type="evidence" value="ECO:0007669"/>
    <property type="project" value="UniProtKB-UniRule"/>
</dbReference>
<dbReference type="GO" id="GO:0008887">
    <property type="term" value="F:glycerate kinase activity"/>
    <property type="evidence" value="ECO:0007669"/>
    <property type="project" value="UniProtKB-UniRule"/>
</dbReference>
<proteinExistence type="inferred from homology"/>
<dbReference type="Pfam" id="PF02595">
    <property type="entry name" value="Gly_kinase"/>
    <property type="match status" value="1"/>
</dbReference>
<dbReference type="Proteomes" id="UP001321786">
    <property type="component" value="Chromosome"/>
</dbReference>
<dbReference type="InterPro" id="IPR018197">
    <property type="entry name" value="Glycerate_kinase_RE-like"/>
</dbReference>
<protein>
    <submittedName>
        <fullName evidence="5">Glycerate kinase</fullName>
    </submittedName>
</protein>
<evidence type="ECO:0000313" key="6">
    <source>
        <dbReference type="Proteomes" id="UP001321786"/>
    </source>
</evidence>
<evidence type="ECO:0000256" key="3">
    <source>
        <dbReference type="ARBA" id="ARBA00022777"/>
    </source>
</evidence>
<dbReference type="InterPro" id="IPR036129">
    <property type="entry name" value="Glycerate_kinase_sf"/>
</dbReference>
<keyword evidence="3 4" id="KW-0418">Kinase</keyword>
<dbReference type="PANTHER" id="PTHR21599">
    <property type="entry name" value="GLYCERATE KINASE"/>
    <property type="match status" value="1"/>
</dbReference>
<dbReference type="PIRSF" id="PIRSF006078">
    <property type="entry name" value="GlxK"/>
    <property type="match status" value="1"/>
</dbReference>
<evidence type="ECO:0000256" key="2">
    <source>
        <dbReference type="ARBA" id="ARBA00022679"/>
    </source>
</evidence>
<dbReference type="KEGG" id="hprf:HLPR_18730"/>
<evidence type="ECO:0000313" key="5">
    <source>
        <dbReference type="EMBL" id="BEP29542.1"/>
    </source>
</evidence>
<dbReference type="AlphaFoldDB" id="A0AAU9E9U0"/>
<dbReference type="Gene3D" id="3.40.50.10350">
    <property type="entry name" value="Glycerate kinase, domain 1"/>
    <property type="match status" value="1"/>
</dbReference>
<dbReference type="SUPFAM" id="SSF110738">
    <property type="entry name" value="Glycerate kinase I"/>
    <property type="match status" value="1"/>
</dbReference>
<dbReference type="PANTHER" id="PTHR21599:SF0">
    <property type="entry name" value="GLYCERATE KINASE"/>
    <property type="match status" value="1"/>
</dbReference>
<comment type="similarity">
    <text evidence="1 4">Belongs to the glycerate kinase type-1 family.</text>
</comment>
<name>A0AAU9E9U0_9FIRM</name>
<gene>
    <name evidence="5" type="ORF">HLPR_18730</name>
</gene>
<dbReference type="RefSeq" id="WP_338535170.1">
    <property type="nucleotide sequence ID" value="NZ_AP028654.1"/>
</dbReference>
<dbReference type="InterPro" id="IPR004381">
    <property type="entry name" value="Glycerate_kinase"/>
</dbReference>
<dbReference type="InterPro" id="IPR018193">
    <property type="entry name" value="Glyc_kinase_flavodox-like_fold"/>
</dbReference>
<dbReference type="NCBIfam" id="TIGR00045">
    <property type="entry name" value="glycerate kinase"/>
    <property type="match status" value="1"/>
</dbReference>
<accession>A0AAU9E9U0</accession>
<sequence length="392" mass="42058">MKVMIIPDSFKGTLSSVEVSSIIKDEFLKHFPSSDIIEIPIGDGGEGTLAAIIKAKNGRYVDCIVKDPLGRNISARYGIYENVAVIEMAEASGIMRLKPNELNPFEASSFGTGQMILHAVKNGVSSILLGIGGSATNDGGVGMAKALGVKFFTKKPNSNDNSEFVEINEEGGKILSEIDFIDINVINKKLKNIPITVICDVNNPLTGLNGATYVYGPQKGLNSILLPFLESGMENYKNLLLKQFGVNVDLIKGAGAAGGIGAALSVFFNATLKSGVDVMLDLVEFDSLINDIDLVISGEGELDNQSSFGKLVTGISKRVNKSDSKLVLIVGSAKENYEKIYDFGVDALISTITYPIDKDEIYINANERLRKATNSLCRILKVGVSLSDALEF</sequence>